<dbReference type="AlphaFoldDB" id="A0A913YVI9"/>
<name>A0A913YVI9_EXADI</name>
<evidence type="ECO:0000313" key="2">
    <source>
        <dbReference type="EnsemblMetazoa" id="XP_028518547.1"/>
    </source>
</evidence>
<dbReference type="Proteomes" id="UP000887567">
    <property type="component" value="Unplaced"/>
</dbReference>
<dbReference type="OrthoDB" id="5976713at2759"/>
<dbReference type="GeneID" id="110250895"/>
<keyword evidence="3" id="KW-1185">Reference proteome</keyword>
<evidence type="ECO:0000313" key="3">
    <source>
        <dbReference type="Proteomes" id="UP000887567"/>
    </source>
</evidence>
<feature type="signal peptide" evidence="1">
    <location>
        <begin position="1"/>
        <end position="19"/>
    </location>
</feature>
<organism evidence="2 3">
    <name type="scientific">Exaiptasia diaphana</name>
    <name type="common">Tropical sea anemone</name>
    <name type="synonym">Aiptasia pulchella</name>
    <dbReference type="NCBI Taxonomy" id="2652724"/>
    <lineage>
        <taxon>Eukaryota</taxon>
        <taxon>Metazoa</taxon>
        <taxon>Cnidaria</taxon>
        <taxon>Anthozoa</taxon>
        <taxon>Hexacorallia</taxon>
        <taxon>Actiniaria</taxon>
        <taxon>Aiptasiidae</taxon>
        <taxon>Exaiptasia</taxon>
    </lineage>
</organism>
<dbReference type="RefSeq" id="XP_028518547.1">
    <property type="nucleotide sequence ID" value="XM_028662746.1"/>
</dbReference>
<feature type="chain" id="PRO_5037276397" evidence="1">
    <location>
        <begin position="20"/>
        <end position="119"/>
    </location>
</feature>
<dbReference type="KEGG" id="epa:110250895"/>
<sequence length="119" mass="13249">MNMFSQVLIGLLMVLVDNAAVIKDESQCTAKVVGSLCKSHADCYCPNTYILCNHEKRCENASLALISILLPCPKIFKTRCESDADCTCSEERLKCEQNECVRFKKNGGNPSLTPQWPCK</sequence>
<accession>A0A913YVI9</accession>
<reference evidence="2" key="1">
    <citation type="submission" date="2022-11" db="UniProtKB">
        <authorList>
            <consortium name="EnsemblMetazoa"/>
        </authorList>
    </citation>
    <scope>IDENTIFICATION</scope>
</reference>
<protein>
    <submittedName>
        <fullName evidence="2">Uncharacterized protein</fullName>
    </submittedName>
</protein>
<dbReference type="EnsemblMetazoa" id="XM_028662746.1">
    <property type="protein sequence ID" value="XP_028518547.1"/>
    <property type="gene ID" value="LOC110250895"/>
</dbReference>
<evidence type="ECO:0000256" key="1">
    <source>
        <dbReference type="SAM" id="SignalP"/>
    </source>
</evidence>
<proteinExistence type="predicted"/>
<keyword evidence="1" id="KW-0732">Signal</keyword>